<comment type="caution">
    <text evidence="2">The sequence shown here is derived from an EMBL/GenBank/DDBJ whole genome shotgun (WGS) entry which is preliminary data.</text>
</comment>
<organism evidence="2 3">
    <name type="scientific">Ajellomyces capsulatus</name>
    <name type="common">Darling's disease fungus</name>
    <name type="synonym">Histoplasma capsulatum</name>
    <dbReference type="NCBI Taxonomy" id="5037"/>
    <lineage>
        <taxon>Eukaryota</taxon>
        <taxon>Fungi</taxon>
        <taxon>Dikarya</taxon>
        <taxon>Ascomycota</taxon>
        <taxon>Pezizomycotina</taxon>
        <taxon>Eurotiomycetes</taxon>
        <taxon>Eurotiomycetidae</taxon>
        <taxon>Onygenales</taxon>
        <taxon>Ajellomycetaceae</taxon>
        <taxon>Histoplasma</taxon>
    </lineage>
</organism>
<feature type="region of interest" description="Disordered" evidence="1">
    <location>
        <begin position="45"/>
        <end position="68"/>
    </location>
</feature>
<name>A0A8H8D8C0_AJECA</name>
<feature type="compositionally biased region" description="Polar residues" evidence="1">
    <location>
        <begin position="58"/>
        <end position="68"/>
    </location>
</feature>
<accession>A0A8H8D8C0</accession>
<evidence type="ECO:0000313" key="3">
    <source>
        <dbReference type="Proteomes" id="UP000670092"/>
    </source>
</evidence>
<dbReference type="EMBL" id="JAEVHI010000001">
    <property type="protein sequence ID" value="KAG5303408.1"/>
    <property type="molecule type" value="Genomic_DNA"/>
</dbReference>
<proteinExistence type="predicted"/>
<dbReference type="VEuPathDB" id="FungiDB:I7I52_01402"/>
<sequence>MARRMRELSSCISFSLPLALESRPVNPGCDCGVGIDGRELRNTTQKNTLLDEGPPKAQSENLSLSGSQ</sequence>
<dbReference type="AlphaFoldDB" id="A0A8H8D8C0"/>
<protein>
    <submittedName>
        <fullName evidence="2">Uncharacterized protein</fullName>
    </submittedName>
</protein>
<gene>
    <name evidence="2" type="ORF">I7I52_01402</name>
</gene>
<dbReference type="Proteomes" id="UP000670092">
    <property type="component" value="Unassembled WGS sequence"/>
</dbReference>
<evidence type="ECO:0000256" key="1">
    <source>
        <dbReference type="SAM" id="MobiDB-lite"/>
    </source>
</evidence>
<reference evidence="2 3" key="1">
    <citation type="submission" date="2021-01" db="EMBL/GenBank/DDBJ databases">
        <title>Chromosome-level genome assembly of a human fungal pathogen reveals clustering of transcriptionally co-regulated genes.</title>
        <authorList>
            <person name="Voorhies M."/>
            <person name="Cohen S."/>
            <person name="Shea T.P."/>
            <person name="Petrus S."/>
            <person name="Munoz J.F."/>
            <person name="Poplawski S."/>
            <person name="Goldman W.E."/>
            <person name="Michael T."/>
            <person name="Cuomo C.A."/>
            <person name="Sil A."/>
            <person name="Beyhan S."/>
        </authorList>
    </citation>
    <scope>NUCLEOTIDE SEQUENCE [LARGE SCALE GENOMIC DNA]</scope>
    <source>
        <strain evidence="2 3">G184AR</strain>
    </source>
</reference>
<evidence type="ECO:0000313" key="2">
    <source>
        <dbReference type="EMBL" id="KAG5303408.1"/>
    </source>
</evidence>